<reference evidence="1 2" key="1">
    <citation type="submission" date="2018-09" db="EMBL/GenBank/DDBJ databases">
        <title>Whole genome based analysis of evolution and adaptive divergence in Indian and Brazilian strains of Azospirillum brasilense.</title>
        <authorList>
            <person name="Singh C."/>
            <person name="Tripathi A.K."/>
        </authorList>
    </citation>
    <scope>NUCLEOTIDE SEQUENCE [LARGE SCALE GENOMIC DNA]</scope>
    <source>
        <strain evidence="1 2">MTCC4039</strain>
    </source>
</reference>
<name>A0A4D8QYQ7_AZOBR</name>
<dbReference type="EMBL" id="CP032345">
    <property type="protein sequence ID" value="QCO14260.1"/>
    <property type="molecule type" value="Genomic_DNA"/>
</dbReference>
<proteinExistence type="predicted"/>
<dbReference type="RefSeq" id="WP_137138878.1">
    <property type="nucleotide sequence ID" value="NZ_CP032345.1"/>
</dbReference>
<dbReference type="AlphaFoldDB" id="A0A4D8QYQ7"/>
<sequence>MGAPAIRKPAIQTMDIDDMQILSVQEGLPVDSRAVRAQPWRRDGRRWIVEDFTEDATLPLASVGAELPLTALYDGIAL</sequence>
<evidence type="ECO:0000313" key="2">
    <source>
        <dbReference type="Proteomes" id="UP000298693"/>
    </source>
</evidence>
<organism evidence="1 2">
    <name type="scientific">Azospirillum brasilense</name>
    <dbReference type="NCBI Taxonomy" id="192"/>
    <lineage>
        <taxon>Bacteria</taxon>
        <taxon>Pseudomonadati</taxon>
        <taxon>Pseudomonadota</taxon>
        <taxon>Alphaproteobacteria</taxon>
        <taxon>Rhodospirillales</taxon>
        <taxon>Azospirillaceae</taxon>
        <taxon>Azospirillum</taxon>
    </lineage>
</organism>
<dbReference type="Proteomes" id="UP000298693">
    <property type="component" value="Chromosome"/>
</dbReference>
<evidence type="ECO:0000313" key="1">
    <source>
        <dbReference type="EMBL" id="QCO14260.1"/>
    </source>
</evidence>
<accession>A0A4D8QYQ7</accession>
<gene>
    <name evidence="1" type="ORF">D3869_02890</name>
</gene>
<protein>
    <submittedName>
        <fullName evidence="1">Uncharacterized protein</fullName>
    </submittedName>
</protein>